<evidence type="ECO:0000313" key="2">
    <source>
        <dbReference type="EMBL" id="KRK12617.1"/>
    </source>
</evidence>
<reference evidence="2 3" key="1">
    <citation type="journal article" date="2015" name="Genome Announc.">
        <title>Expanding the biotechnology potential of lactobacilli through comparative genomics of 213 strains and associated genera.</title>
        <authorList>
            <person name="Sun Z."/>
            <person name="Harris H.M."/>
            <person name="McCann A."/>
            <person name="Guo C."/>
            <person name="Argimon S."/>
            <person name="Zhang W."/>
            <person name="Yang X."/>
            <person name="Jeffery I.B."/>
            <person name="Cooney J.C."/>
            <person name="Kagawa T.F."/>
            <person name="Liu W."/>
            <person name="Song Y."/>
            <person name="Salvetti E."/>
            <person name="Wrobel A."/>
            <person name="Rasinkangas P."/>
            <person name="Parkhill J."/>
            <person name="Rea M.C."/>
            <person name="O'Sullivan O."/>
            <person name="Ritari J."/>
            <person name="Douillard F.P."/>
            <person name="Paul Ross R."/>
            <person name="Yang R."/>
            <person name="Briner A.E."/>
            <person name="Felis G.E."/>
            <person name="de Vos W.M."/>
            <person name="Barrangou R."/>
            <person name="Klaenhammer T.R."/>
            <person name="Caufield P.W."/>
            <person name="Cui Y."/>
            <person name="Zhang H."/>
            <person name="O'Toole P.W."/>
        </authorList>
    </citation>
    <scope>NUCLEOTIDE SEQUENCE [LARGE SCALE GENOMIC DNA]</scope>
    <source>
        <strain evidence="2 3">DSM 20178</strain>
    </source>
</reference>
<evidence type="ECO:0000313" key="3">
    <source>
        <dbReference type="Proteomes" id="UP000051984"/>
    </source>
</evidence>
<dbReference type="GO" id="GO:0016787">
    <property type="term" value="F:hydrolase activity"/>
    <property type="evidence" value="ECO:0007669"/>
    <property type="project" value="UniProtKB-KW"/>
</dbReference>
<keyword evidence="2" id="KW-0378">Hydrolase</keyword>
<comment type="caution">
    <text evidence="2">The sequence shown here is derived from an EMBL/GenBank/DDBJ whole genome shotgun (WGS) entry which is preliminary data.</text>
</comment>
<dbReference type="InterPro" id="IPR029058">
    <property type="entry name" value="AB_hydrolase_fold"/>
</dbReference>
<accession>A0A0R1ETK9</accession>
<dbReference type="Proteomes" id="UP000051984">
    <property type="component" value="Unassembled WGS sequence"/>
</dbReference>
<protein>
    <submittedName>
        <fullName evidence="2">Alpha beta hydrolase superfamily protein</fullName>
    </submittedName>
</protein>
<dbReference type="RefSeq" id="WP_010493671.1">
    <property type="nucleotide sequence ID" value="NZ_AZCT01000005.1"/>
</dbReference>
<dbReference type="PATRIC" id="fig|1423816.3.peg.2597"/>
<dbReference type="Pfam" id="PF06028">
    <property type="entry name" value="DUF915"/>
    <property type="match status" value="1"/>
</dbReference>
<dbReference type="SUPFAM" id="SSF53474">
    <property type="entry name" value="alpha/beta-Hydrolases"/>
    <property type="match status" value="1"/>
</dbReference>
<dbReference type="Gene3D" id="3.40.50.1820">
    <property type="entry name" value="alpha/beta hydrolase"/>
    <property type="match status" value="1"/>
</dbReference>
<dbReference type="eggNOG" id="COG4814">
    <property type="taxonomic scope" value="Bacteria"/>
</dbReference>
<keyword evidence="1" id="KW-0812">Transmembrane</keyword>
<dbReference type="EMBL" id="AZCT01000005">
    <property type="protein sequence ID" value="KRK12617.1"/>
    <property type="molecule type" value="Genomic_DNA"/>
</dbReference>
<dbReference type="InterPro" id="IPR010315">
    <property type="entry name" value="DUF915_hydro-like"/>
</dbReference>
<sequence length="281" mass="31430">MKRDKWLWLALLVVVLVAGAGWYWYNNQADTPPTKEETTIGRTATLYLHGYSGGAGSTNTLIRRAEGTGATKVLTATVAKNGKVHWTGDPHRVSKPIVQVIFQDNKNPDVVKLADWLTTINRQLYQRYGVRNVNFVAHSMGNMAVMFYAVRNQNQGKLPKMKHYVAIAGHFDGIIGMGDQPHQIKLAANGYPSPMDENYAELARLRDHFPKGVKVLNIYGDLHNGSDSDGRVSNNSSRSLRYLVSTRAATYQEKEYFGRDAQHSALHENPQVAKAVDSFIW</sequence>
<feature type="transmembrane region" description="Helical" evidence="1">
    <location>
        <begin position="7"/>
        <end position="25"/>
    </location>
</feature>
<organism evidence="2 3">
    <name type="scientific">Lacticaseibacillus zeae DSM 20178 = KCTC 3804</name>
    <dbReference type="NCBI Taxonomy" id="1423816"/>
    <lineage>
        <taxon>Bacteria</taxon>
        <taxon>Bacillati</taxon>
        <taxon>Bacillota</taxon>
        <taxon>Bacilli</taxon>
        <taxon>Lactobacillales</taxon>
        <taxon>Lactobacillaceae</taxon>
        <taxon>Lacticaseibacillus</taxon>
    </lineage>
</organism>
<keyword evidence="1" id="KW-1133">Transmembrane helix</keyword>
<keyword evidence="1" id="KW-0472">Membrane</keyword>
<evidence type="ECO:0000256" key="1">
    <source>
        <dbReference type="SAM" id="Phobius"/>
    </source>
</evidence>
<gene>
    <name evidence="2" type="ORF">FD51_GL002493</name>
</gene>
<name>A0A0R1ETK9_LACZE</name>
<dbReference type="AlphaFoldDB" id="A0A0R1ETK9"/>
<proteinExistence type="predicted"/>